<name>A0ABR0MII1_GOSAR</name>
<comment type="caution">
    <text evidence="1">The sequence shown here is derived from an EMBL/GenBank/DDBJ whole genome shotgun (WGS) entry which is preliminary data.</text>
</comment>
<protein>
    <submittedName>
        <fullName evidence="1">Uncharacterized protein</fullName>
    </submittedName>
</protein>
<proteinExistence type="predicted"/>
<reference evidence="1 2" key="1">
    <citation type="submission" date="2023-03" db="EMBL/GenBank/DDBJ databases">
        <title>WGS of Gossypium arboreum.</title>
        <authorList>
            <person name="Yu D."/>
        </authorList>
    </citation>
    <scope>NUCLEOTIDE SEQUENCE [LARGE SCALE GENOMIC DNA]</scope>
    <source>
        <tissue evidence="1">Leaf</tissue>
    </source>
</reference>
<keyword evidence="2" id="KW-1185">Reference proteome</keyword>
<dbReference type="InterPro" id="IPR053098">
    <property type="entry name" value="Petuviruses_polyprotein"/>
</dbReference>
<dbReference type="PANTHER" id="PTHR48435">
    <property type="entry name" value="POLYPROTEIN"/>
    <property type="match status" value="1"/>
</dbReference>
<organism evidence="1 2">
    <name type="scientific">Gossypium arboreum</name>
    <name type="common">Tree cotton</name>
    <name type="synonym">Gossypium nanking</name>
    <dbReference type="NCBI Taxonomy" id="29729"/>
    <lineage>
        <taxon>Eukaryota</taxon>
        <taxon>Viridiplantae</taxon>
        <taxon>Streptophyta</taxon>
        <taxon>Embryophyta</taxon>
        <taxon>Tracheophyta</taxon>
        <taxon>Spermatophyta</taxon>
        <taxon>Magnoliopsida</taxon>
        <taxon>eudicotyledons</taxon>
        <taxon>Gunneridae</taxon>
        <taxon>Pentapetalae</taxon>
        <taxon>rosids</taxon>
        <taxon>malvids</taxon>
        <taxon>Malvales</taxon>
        <taxon>Malvaceae</taxon>
        <taxon>Malvoideae</taxon>
        <taxon>Gossypium</taxon>
    </lineage>
</organism>
<dbReference type="EMBL" id="JARKNE010000013">
    <property type="protein sequence ID" value="KAK5772973.1"/>
    <property type="molecule type" value="Genomic_DNA"/>
</dbReference>
<gene>
    <name evidence="1" type="ORF">PVK06_049275</name>
</gene>
<evidence type="ECO:0000313" key="1">
    <source>
        <dbReference type="EMBL" id="KAK5772973.1"/>
    </source>
</evidence>
<sequence>MLRDWWNVITHHDQMQFLVLQDLAQPIKIIHQHFVGNPEDLLTLKRREFYKRRCCSYNKRDLAKHFKIMTKLFFALGVNPNLKSVIFSSLPNPLQVVVNQALQRQNKDILQLTIGELQQEVFIALEDICNIRRIFKDYLHGDKRIDKACDNSYLKYKCAKD</sequence>
<accession>A0ABR0MII1</accession>
<evidence type="ECO:0000313" key="2">
    <source>
        <dbReference type="Proteomes" id="UP001358586"/>
    </source>
</evidence>
<dbReference type="PANTHER" id="PTHR48435:SF1">
    <property type="entry name" value="POLYPROTEIN"/>
    <property type="match status" value="1"/>
</dbReference>
<dbReference type="Proteomes" id="UP001358586">
    <property type="component" value="Chromosome 13"/>
</dbReference>